<keyword evidence="3" id="KW-1185">Reference proteome</keyword>
<accession>A0A6F8XUJ0</accession>
<dbReference type="EMBL" id="AP022870">
    <property type="protein sequence ID" value="BCB77496.1"/>
    <property type="molecule type" value="Genomic_DNA"/>
</dbReference>
<evidence type="ECO:0000313" key="3">
    <source>
        <dbReference type="Proteomes" id="UP000502508"/>
    </source>
</evidence>
<gene>
    <name evidence="2" type="ORF">Pflav_039060</name>
</gene>
<organism evidence="2 3">
    <name type="scientific">Phytohabitans flavus</name>
    <dbReference type="NCBI Taxonomy" id="1076124"/>
    <lineage>
        <taxon>Bacteria</taxon>
        <taxon>Bacillati</taxon>
        <taxon>Actinomycetota</taxon>
        <taxon>Actinomycetes</taxon>
        <taxon>Micromonosporales</taxon>
        <taxon>Micromonosporaceae</taxon>
    </lineage>
</organism>
<feature type="compositionally biased region" description="Low complexity" evidence="1">
    <location>
        <begin position="143"/>
        <end position="157"/>
    </location>
</feature>
<evidence type="ECO:0000313" key="2">
    <source>
        <dbReference type="EMBL" id="BCB77496.1"/>
    </source>
</evidence>
<reference evidence="2 3" key="1">
    <citation type="submission" date="2020-03" db="EMBL/GenBank/DDBJ databases">
        <title>Whole genome shotgun sequence of Phytohabitans flavus NBRC 107702.</title>
        <authorList>
            <person name="Komaki H."/>
            <person name="Tamura T."/>
        </authorList>
    </citation>
    <scope>NUCLEOTIDE SEQUENCE [LARGE SCALE GENOMIC DNA]</scope>
    <source>
        <strain evidence="2 3">NBRC 107702</strain>
    </source>
</reference>
<dbReference type="KEGG" id="pfla:Pflav_039060"/>
<name>A0A6F8XUJ0_9ACTN</name>
<dbReference type="Proteomes" id="UP000502508">
    <property type="component" value="Chromosome"/>
</dbReference>
<feature type="region of interest" description="Disordered" evidence="1">
    <location>
        <begin position="1"/>
        <end position="25"/>
    </location>
</feature>
<sequence>MVAAARGLQGTGRHDRHAVEERQRQPFRLAGFGEAALAGGRIRAVVGGQPDPGSAHLAGHPHRLANRVALPDDQVAAARAERLAQVGQALREEALPVGGGADARVDHEKRYHPLGRGAGVVQRRVVPHAQVAGEEDDSGPHFRAAAPRAARPAYRAA</sequence>
<evidence type="ECO:0000256" key="1">
    <source>
        <dbReference type="SAM" id="MobiDB-lite"/>
    </source>
</evidence>
<dbReference type="AlphaFoldDB" id="A0A6F8XUJ0"/>
<feature type="region of interest" description="Disordered" evidence="1">
    <location>
        <begin position="131"/>
        <end position="157"/>
    </location>
</feature>
<proteinExistence type="predicted"/>
<protein>
    <submittedName>
        <fullName evidence="2">Uncharacterized protein</fullName>
    </submittedName>
</protein>
<reference evidence="2 3" key="2">
    <citation type="submission" date="2020-03" db="EMBL/GenBank/DDBJ databases">
        <authorList>
            <person name="Ichikawa N."/>
            <person name="Kimura A."/>
            <person name="Kitahashi Y."/>
            <person name="Uohara A."/>
        </authorList>
    </citation>
    <scope>NUCLEOTIDE SEQUENCE [LARGE SCALE GENOMIC DNA]</scope>
    <source>
        <strain evidence="2 3">NBRC 107702</strain>
    </source>
</reference>